<keyword evidence="2" id="KW-0820">tRNA-binding</keyword>
<sequence>MKALIQRSNQAEVNVNEACVGQIEQGYVVFIGVTHEDTEKEARWLAEKVAHLRLFEDNEGKMNLSLLDVSGSVLSISQFTLFGDARKGRRPSFVEAAKPDHAEKLYEDFNRYLRELGVHVETGQFGANMQVDLTNDGPVTLMLETP</sequence>
<comment type="catalytic activity">
    <reaction evidence="2">
        <text>a D-aminoacyl-tRNA + H2O = a tRNA + a D-alpha-amino acid + H(+)</text>
        <dbReference type="Rhea" id="RHEA:13953"/>
        <dbReference type="Rhea" id="RHEA-COMP:10123"/>
        <dbReference type="Rhea" id="RHEA-COMP:10124"/>
        <dbReference type="ChEBI" id="CHEBI:15377"/>
        <dbReference type="ChEBI" id="CHEBI:15378"/>
        <dbReference type="ChEBI" id="CHEBI:59871"/>
        <dbReference type="ChEBI" id="CHEBI:78442"/>
        <dbReference type="ChEBI" id="CHEBI:79333"/>
        <dbReference type="EC" id="3.1.1.96"/>
    </reaction>
</comment>
<dbReference type="EC" id="3.1.1.-" evidence="2"/>
<dbReference type="NCBIfam" id="TIGR00256">
    <property type="entry name" value="D-aminoacyl-tRNA deacylase"/>
    <property type="match status" value="1"/>
</dbReference>
<comment type="caution">
    <text evidence="3">The sequence shown here is derived from an EMBL/GenBank/DDBJ whole genome shotgun (WGS) entry which is preliminary data.</text>
</comment>
<dbReference type="Gene3D" id="3.50.80.10">
    <property type="entry name" value="D-tyrosyl-tRNA(Tyr) deacylase"/>
    <property type="match status" value="1"/>
</dbReference>
<dbReference type="GO" id="GO:0005737">
    <property type="term" value="C:cytoplasm"/>
    <property type="evidence" value="ECO:0007669"/>
    <property type="project" value="UniProtKB-SubCell"/>
</dbReference>
<dbReference type="CDD" id="cd00563">
    <property type="entry name" value="Dtyr_deacylase"/>
    <property type="match status" value="1"/>
</dbReference>
<evidence type="ECO:0000313" key="4">
    <source>
        <dbReference type="Proteomes" id="UP000568839"/>
    </source>
</evidence>
<organism evidence="3 4">
    <name type="scientific">Geomicrobium halophilum</name>
    <dbReference type="NCBI Taxonomy" id="549000"/>
    <lineage>
        <taxon>Bacteria</taxon>
        <taxon>Bacillati</taxon>
        <taxon>Bacillota</taxon>
        <taxon>Bacilli</taxon>
        <taxon>Bacillales</taxon>
        <taxon>Geomicrobium</taxon>
    </lineage>
</organism>
<keyword evidence="4" id="KW-1185">Reference proteome</keyword>
<keyword evidence="2 3" id="KW-0378">Hydrolase</keyword>
<dbReference type="PANTHER" id="PTHR10472:SF5">
    <property type="entry name" value="D-AMINOACYL-TRNA DEACYLASE 1"/>
    <property type="match status" value="1"/>
</dbReference>
<comment type="domain">
    <text evidence="2">A Gly-cisPro motif from one monomer fits into the active site of the other monomer to allow specific chiral rejection of L-amino acids.</text>
</comment>
<dbReference type="Proteomes" id="UP000568839">
    <property type="component" value="Unassembled WGS sequence"/>
</dbReference>
<comment type="function">
    <text evidence="2">An aminoacyl-tRNA editing enzyme that deacylates mischarged D-aminoacyl-tRNAs. Also deacylates mischarged glycyl-tRNA(Ala), protecting cells against glycine mischarging by AlaRS. Acts via tRNA-based rather than protein-based catalysis; rejects L-amino acids rather than detecting D-amino acids in the active site. By recycling D-aminoacyl-tRNA to D-amino acids and free tRNA molecules, this enzyme counteracts the toxicity associated with the formation of D-aminoacyl-tRNA entities in vivo and helps enforce protein L-homochirality.</text>
</comment>
<dbReference type="SUPFAM" id="SSF69500">
    <property type="entry name" value="DTD-like"/>
    <property type="match status" value="1"/>
</dbReference>
<dbReference type="InterPro" id="IPR023509">
    <property type="entry name" value="DTD-like_sf"/>
</dbReference>
<name>A0A841Q175_9BACL</name>
<dbReference type="Pfam" id="PF02580">
    <property type="entry name" value="Tyr_Deacylase"/>
    <property type="match status" value="1"/>
</dbReference>
<feature type="short sequence motif" description="Gly-cisPro motif, important for rejection of L-amino acids" evidence="2">
    <location>
        <begin position="137"/>
        <end position="138"/>
    </location>
</feature>
<dbReference type="EMBL" id="JACHHJ010000001">
    <property type="protein sequence ID" value="MBB6449498.1"/>
    <property type="molecule type" value="Genomic_DNA"/>
</dbReference>
<dbReference type="GO" id="GO:0019478">
    <property type="term" value="P:D-amino acid catabolic process"/>
    <property type="evidence" value="ECO:0007669"/>
    <property type="project" value="UniProtKB-UniRule"/>
</dbReference>
<dbReference type="GO" id="GO:0106026">
    <property type="term" value="F:Gly-tRNA(Ala) deacylase activity"/>
    <property type="evidence" value="ECO:0007669"/>
    <property type="project" value="UniProtKB-UniRule"/>
</dbReference>
<protein>
    <recommendedName>
        <fullName evidence="2">D-aminoacyl-tRNA deacylase</fullName>
        <shortName evidence="2">DTD</shortName>
        <ecNumber evidence="2">3.1.1.96</ecNumber>
    </recommendedName>
    <alternativeName>
        <fullName evidence="2">Gly-tRNA(Ala) deacylase</fullName>
        <ecNumber evidence="2">3.1.1.-</ecNumber>
    </alternativeName>
</protein>
<evidence type="ECO:0000256" key="2">
    <source>
        <dbReference type="HAMAP-Rule" id="MF_00518"/>
    </source>
</evidence>
<proteinExistence type="inferred from homology"/>
<keyword evidence="2" id="KW-0963">Cytoplasm</keyword>
<gene>
    <name evidence="2" type="primary">dtd</name>
    <name evidence="3" type="ORF">HNR44_001447</name>
</gene>
<dbReference type="EC" id="3.1.1.96" evidence="2"/>
<evidence type="ECO:0000313" key="3">
    <source>
        <dbReference type="EMBL" id="MBB6449498.1"/>
    </source>
</evidence>
<dbReference type="GO" id="GO:0051500">
    <property type="term" value="F:D-tyrosyl-tRNA(Tyr) deacylase activity"/>
    <property type="evidence" value="ECO:0007669"/>
    <property type="project" value="TreeGrafter"/>
</dbReference>
<dbReference type="GO" id="GO:0043908">
    <property type="term" value="F:Ser(Gly)-tRNA(Ala) hydrolase activity"/>
    <property type="evidence" value="ECO:0007669"/>
    <property type="project" value="UniProtKB-UniRule"/>
</dbReference>
<keyword evidence="2" id="KW-0694">RNA-binding</keyword>
<comment type="similarity">
    <text evidence="1 2">Belongs to the DTD family.</text>
</comment>
<dbReference type="AlphaFoldDB" id="A0A841Q175"/>
<comment type="subunit">
    <text evidence="2">Homodimer.</text>
</comment>
<dbReference type="InterPro" id="IPR003732">
    <property type="entry name" value="Daa-tRNA_deacyls_DTD"/>
</dbReference>
<comment type="catalytic activity">
    <reaction evidence="2">
        <text>glycyl-tRNA(Ala) + H2O = tRNA(Ala) + glycine + H(+)</text>
        <dbReference type="Rhea" id="RHEA:53744"/>
        <dbReference type="Rhea" id="RHEA-COMP:9657"/>
        <dbReference type="Rhea" id="RHEA-COMP:13640"/>
        <dbReference type="ChEBI" id="CHEBI:15377"/>
        <dbReference type="ChEBI" id="CHEBI:15378"/>
        <dbReference type="ChEBI" id="CHEBI:57305"/>
        <dbReference type="ChEBI" id="CHEBI:78442"/>
        <dbReference type="ChEBI" id="CHEBI:78522"/>
    </reaction>
</comment>
<dbReference type="HAMAP" id="MF_00518">
    <property type="entry name" value="Deacylase_Dtd"/>
    <property type="match status" value="1"/>
</dbReference>
<dbReference type="GO" id="GO:0000049">
    <property type="term" value="F:tRNA binding"/>
    <property type="evidence" value="ECO:0007669"/>
    <property type="project" value="UniProtKB-UniRule"/>
</dbReference>
<dbReference type="RefSeq" id="WP_184403371.1">
    <property type="nucleotide sequence ID" value="NZ_JACHHJ010000001.1"/>
</dbReference>
<reference evidence="3 4" key="1">
    <citation type="submission" date="2020-08" db="EMBL/GenBank/DDBJ databases">
        <title>Genomic Encyclopedia of Type Strains, Phase IV (KMG-IV): sequencing the most valuable type-strain genomes for metagenomic binning, comparative biology and taxonomic classification.</title>
        <authorList>
            <person name="Goeker M."/>
        </authorList>
    </citation>
    <scope>NUCLEOTIDE SEQUENCE [LARGE SCALE GENOMIC DNA]</scope>
    <source>
        <strain evidence="3 4">DSM 21769</strain>
    </source>
</reference>
<dbReference type="PANTHER" id="PTHR10472">
    <property type="entry name" value="D-TYROSYL-TRNA TYR DEACYLASE"/>
    <property type="match status" value="1"/>
</dbReference>
<comment type="subcellular location">
    <subcellularLocation>
        <location evidence="2">Cytoplasm</location>
    </subcellularLocation>
</comment>
<dbReference type="FunFam" id="3.50.80.10:FF:000001">
    <property type="entry name" value="D-aminoacyl-tRNA deacylase"/>
    <property type="match status" value="1"/>
</dbReference>
<accession>A0A841Q175</accession>
<evidence type="ECO:0000256" key="1">
    <source>
        <dbReference type="ARBA" id="ARBA00009673"/>
    </source>
</evidence>